<comment type="caution">
    <text evidence="1">The sequence shown here is derived from an EMBL/GenBank/DDBJ whole genome shotgun (WGS) entry which is preliminary data.</text>
</comment>
<gene>
    <name evidence="1" type="ORF">IAC85_02770</name>
</gene>
<accession>A0A9D1CKC3</accession>
<organism evidence="1 2">
    <name type="scientific">Candidatus Faecenecus gallistercoris</name>
    <dbReference type="NCBI Taxonomy" id="2840793"/>
    <lineage>
        <taxon>Bacteria</taxon>
        <taxon>Bacillati</taxon>
        <taxon>Bacillota</taxon>
        <taxon>Bacillota incertae sedis</taxon>
        <taxon>Candidatus Faecenecus</taxon>
    </lineage>
</organism>
<reference evidence="1" key="1">
    <citation type="submission" date="2020-10" db="EMBL/GenBank/DDBJ databases">
        <authorList>
            <person name="Gilroy R."/>
        </authorList>
    </citation>
    <scope>NUCLEOTIDE SEQUENCE</scope>
    <source>
        <strain evidence="1">CHK165-10780</strain>
    </source>
</reference>
<protein>
    <submittedName>
        <fullName evidence="1">Uncharacterized protein</fullName>
    </submittedName>
</protein>
<dbReference type="EMBL" id="DVFU01000056">
    <property type="protein sequence ID" value="HIQ64642.1"/>
    <property type="molecule type" value="Genomic_DNA"/>
</dbReference>
<evidence type="ECO:0000313" key="1">
    <source>
        <dbReference type="EMBL" id="HIQ64642.1"/>
    </source>
</evidence>
<name>A0A9D1CKC3_9FIRM</name>
<sequence length="301" mass="36300">MDTHVSYLINLNRFINELYQNYYTNESIMLEEEGVEIDGGYDATIYSIAEWIRKKYNEGDKEFDAIISAMALEYYNQFALEKGPFEIIEYMNSCTSVQEFIEYAIETHSVLEELIDCEISEVGSEYDYELVDMALNTDEGREIYKKFHPQYEEENRYDQWWRQVDSIQTKFYSYPIEHFLDYYLLMMNVKEKFSDIGECTDLGMGVLENIDRKDNLLSKQIWFELLRFYYNDVQPERETKQEELDQLDRMEPNELLAMIRYEDDMCLDVMNRFVQNYQIGLFNPKPKNKRVKQFYKKLEAK</sequence>
<evidence type="ECO:0000313" key="2">
    <source>
        <dbReference type="Proteomes" id="UP000886725"/>
    </source>
</evidence>
<dbReference type="Proteomes" id="UP000886725">
    <property type="component" value="Unassembled WGS sequence"/>
</dbReference>
<dbReference type="AlphaFoldDB" id="A0A9D1CKC3"/>
<reference evidence="1" key="2">
    <citation type="journal article" date="2021" name="PeerJ">
        <title>Extensive microbial diversity within the chicken gut microbiome revealed by metagenomics and culture.</title>
        <authorList>
            <person name="Gilroy R."/>
            <person name="Ravi A."/>
            <person name="Getino M."/>
            <person name="Pursley I."/>
            <person name="Horton D.L."/>
            <person name="Alikhan N.F."/>
            <person name="Baker D."/>
            <person name="Gharbi K."/>
            <person name="Hall N."/>
            <person name="Watson M."/>
            <person name="Adriaenssens E.M."/>
            <person name="Foster-Nyarko E."/>
            <person name="Jarju S."/>
            <person name="Secka A."/>
            <person name="Antonio M."/>
            <person name="Oren A."/>
            <person name="Chaudhuri R.R."/>
            <person name="La Ragione R."/>
            <person name="Hildebrand F."/>
            <person name="Pallen M.J."/>
        </authorList>
    </citation>
    <scope>NUCLEOTIDE SEQUENCE</scope>
    <source>
        <strain evidence="1">CHK165-10780</strain>
    </source>
</reference>
<proteinExistence type="predicted"/>